<comment type="caution">
    <text evidence="2">The sequence shown here is derived from an EMBL/GenBank/DDBJ whole genome shotgun (WGS) entry which is preliminary data.</text>
</comment>
<evidence type="ECO:0000313" key="2">
    <source>
        <dbReference type="EMBL" id="EJK70397.1"/>
    </source>
</evidence>
<evidence type="ECO:0000313" key="3">
    <source>
        <dbReference type="Proteomes" id="UP000266841"/>
    </source>
</evidence>
<feature type="compositionally biased region" description="Basic and acidic residues" evidence="1">
    <location>
        <begin position="1"/>
        <end position="17"/>
    </location>
</feature>
<accession>K0TIL8</accession>
<dbReference type="EMBL" id="AGNL01008593">
    <property type="protein sequence ID" value="EJK70397.1"/>
    <property type="molecule type" value="Genomic_DNA"/>
</dbReference>
<reference evidence="2 3" key="1">
    <citation type="journal article" date="2012" name="Genome Biol.">
        <title>Genome and low-iron response of an oceanic diatom adapted to chronic iron limitation.</title>
        <authorList>
            <person name="Lommer M."/>
            <person name="Specht M."/>
            <person name="Roy A.S."/>
            <person name="Kraemer L."/>
            <person name="Andreson R."/>
            <person name="Gutowska M.A."/>
            <person name="Wolf J."/>
            <person name="Bergner S.V."/>
            <person name="Schilhabel M.B."/>
            <person name="Klostermeier U.C."/>
            <person name="Beiko R.G."/>
            <person name="Rosenstiel P."/>
            <person name="Hippler M."/>
            <person name="Laroche J."/>
        </authorList>
    </citation>
    <scope>NUCLEOTIDE SEQUENCE [LARGE SCALE GENOMIC DNA]</scope>
    <source>
        <strain evidence="2 3">CCMP1005</strain>
    </source>
</reference>
<evidence type="ECO:0000256" key="1">
    <source>
        <dbReference type="SAM" id="MobiDB-lite"/>
    </source>
</evidence>
<sequence>MSDGERNDTLAKLKDAVNGESLPGAPYRSWVRGEYQLGTTPEDIPTPRCHFFDEHGFVFIERFCDADEVLAMKDEMSLVVEEEWDPSANRTQVFRT</sequence>
<proteinExistence type="predicted"/>
<dbReference type="Proteomes" id="UP000266841">
    <property type="component" value="Unassembled WGS sequence"/>
</dbReference>
<organism evidence="2 3">
    <name type="scientific">Thalassiosira oceanica</name>
    <name type="common">Marine diatom</name>
    <dbReference type="NCBI Taxonomy" id="159749"/>
    <lineage>
        <taxon>Eukaryota</taxon>
        <taxon>Sar</taxon>
        <taxon>Stramenopiles</taxon>
        <taxon>Ochrophyta</taxon>
        <taxon>Bacillariophyta</taxon>
        <taxon>Coscinodiscophyceae</taxon>
        <taxon>Thalassiosirophycidae</taxon>
        <taxon>Thalassiosirales</taxon>
        <taxon>Thalassiosiraceae</taxon>
        <taxon>Thalassiosira</taxon>
    </lineage>
</organism>
<keyword evidence="3" id="KW-1185">Reference proteome</keyword>
<feature type="region of interest" description="Disordered" evidence="1">
    <location>
        <begin position="1"/>
        <end position="25"/>
    </location>
</feature>
<dbReference type="AlphaFoldDB" id="K0TIL8"/>
<name>K0TIL8_THAOC</name>
<dbReference type="OrthoDB" id="445007at2759"/>
<protein>
    <submittedName>
        <fullName evidence="2">Uncharacterized protein</fullName>
    </submittedName>
</protein>
<gene>
    <name evidence="2" type="ORF">THAOC_08248</name>
</gene>
<feature type="non-terminal residue" evidence="2">
    <location>
        <position position="96"/>
    </location>
</feature>